<sequence>MQRESSWDGGRSVHELEPPGPLLFLPLLLLQGGVWIFLGLVRKSSARLFCSLTWLPPIYVPERVATAAAAARALVGLPPHERIALRSNSEDITFLYGRNGQTLEVLEEEFYEEVLLVSETLLELSLFLLAHYWVLPWNHAFSL</sequence>
<reference evidence="2 3" key="1">
    <citation type="journal article" date="2016" name="Sci. Rep.">
        <title>The Dendrobium catenatum Lindl. genome sequence provides insights into polysaccharide synthase, floral development and adaptive evolution.</title>
        <authorList>
            <person name="Zhang G.Q."/>
            <person name="Xu Q."/>
            <person name="Bian C."/>
            <person name="Tsai W.C."/>
            <person name="Yeh C.M."/>
            <person name="Liu K.W."/>
            <person name="Yoshida K."/>
            <person name="Zhang L.S."/>
            <person name="Chang S.B."/>
            <person name="Chen F."/>
            <person name="Shi Y."/>
            <person name="Su Y.Y."/>
            <person name="Zhang Y.Q."/>
            <person name="Chen L.J."/>
            <person name="Yin Y."/>
            <person name="Lin M."/>
            <person name="Huang H."/>
            <person name="Deng H."/>
            <person name="Wang Z.W."/>
            <person name="Zhu S.L."/>
            <person name="Zhao X."/>
            <person name="Deng C."/>
            <person name="Niu S.C."/>
            <person name="Huang J."/>
            <person name="Wang M."/>
            <person name="Liu G.H."/>
            <person name="Yang H.J."/>
            <person name="Xiao X.J."/>
            <person name="Hsiao Y.Y."/>
            <person name="Wu W.L."/>
            <person name="Chen Y.Y."/>
            <person name="Mitsuda N."/>
            <person name="Ohme-Takagi M."/>
            <person name="Luo Y.B."/>
            <person name="Van de Peer Y."/>
            <person name="Liu Z.J."/>
        </authorList>
    </citation>
    <scope>NUCLEOTIDE SEQUENCE [LARGE SCALE GENOMIC DNA]</scope>
    <source>
        <tissue evidence="2">The whole plant</tissue>
    </source>
</reference>
<protein>
    <submittedName>
        <fullName evidence="2">Uncharacterized protein</fullName>
    </submittedName>
</protein>
<organism evidence="2 3">
    <name type="scientific">Dendrobium catenatum</name>
    <dbReference type="NCBI Taxonomy" id="906689"/>
    <lineage>
        <taxon>Eukaryota</taxon>
        <taxon>Viridiplantae</taxon>
        <taxon>Streptophyta</taxon>
        <taxon>Embryophyta</taxon>
        <taxon>Tracheophyta</taxon>
        <taxon>Spermatophyta</taxon>
        <taxon>Magnoliopsida</taxon>
        <taxon>Liliopsida</taxon>
        <taxon>Asparagales</taxon>
        <taxon>Orchidaceae</taxon>
        <taxon>Epidendroideae</taxon>
        <taxon>Malaxideae</taxon>
        <taxon>Dendrobiinae</taxon>
        <taxon>Dendrobium</taxon>
    </lineage>
</organism>
<evidence type="ECO:0000256" key="1">
    <source>
        <dbReference type="SAM" id="Phobius"/>
    </source>
</evidence>
<dbReference type="STRING" id="906689.A0A2I0WSJ3"/>
<keyword evidence="1" id="KW-0472">Membrane</keyword>
<dbReference type="AlphaFoldDB" id="A0A2I0WSJ3"/>
<accession>A0A2I0WSJ3</accession>
<dbReference type="EMBL" id="KZ502445">
    <property type="protein sequence ID" value="PKU78635.1"/>
    <property type="molecule type" value="Genomic_DNA"/>
</dbReference>
<gene>
    <name evidence="2" type="ORF">MA16_Dca014900</name>
</gene>
<keyword evidence="3" id="KW-1185">Reference proteome</keyword>
<evidence type="ECO:0000313" key="3">
    <source>
        <dbReference type="Proteomes" id="UP000233837"/>
    </source>
</evidence>
<evidence type="ECO:0000313" key="2">
    <source>
        <dbReference type="EMBL" id="PKU78635.1"/>
    </source>
</evidence>
<dbReference type="Proteomes" id="UP000233837">
    <property type="component" value="Unassembled WGS sequence"/>
</dbReference>
<feature type="transmembrane region" description="Helical" evidence="1">
    <location>
        <begin position="20"/>
        <end position="41"/>
    </location>
</feature>
<keyword evidence="1" id="KW-1133">Transmembrane helix</keyword>
<keyword evidence="1" id="KW-0812">Transmembrane</keyword>
<proteinExistence type="predicted"/>
<name>A0A2I0WSJ3_9ASPA</name>
<reference evidence="2 3" key="2">
    <citation type="journal article" date="2017" name="Nature">
        <title>The Apostasia genome and the evolution of orchids.</title>
        <authorList>
            <person name="Zhang G.Q."/>
            <person name="Liu K.W."/>
            <person name="Li Z."/>
            <person name="Lohaus R."/>
            <person name="Hsiao Y.Y."/>
            <person name="Niu S.C."/>
            <person name="Wang J.Y."/>
            <person name="Lin Y.C."/>
            <person name="Xu Q."/>
            <person name="Chen L.J."/>
            <person name="Yoshida K."/>
            <person name="Fujiwara S."/>
            <person name="Wang Z.W."/>
            <person name="Zhang Y.Q."/>
            <person name="Mitsuda N."/>
            <person name="Wang M."/>
            <person name="Liu G.H."/>
            <person name="Pecoraro L."/>
            <person name="Huang H.X."/>
            <person name="Xiao X.J."/>
            <person name="Lin M."/>
            <person name="Wu X.Y."/>
            <person name="Wu W.L."/>
            <person name="Chen Y.Y."/>
            <person name="Chang S.B."/>
            <person name="Sakamoto S."/>
            <person name="Ohme-Takagi M."/>
            <person name="Yagi M."/>
            <person name="Zeng S.J."/>
            <person name="Shen C.Y."/>
            <person name="Yeh C.M."/>
            <person name="Luo Y.B."/>
            <person name="Tsai W.C."/>
            <person name="Van de Peer Y."/>
            <person name="Liu Z.J."/>
        </authorList>
    </citation>
    <scope>NUCLEOTIDE SEQUENCE [LARGE SCALE GENOMIC DNA]</scope>
    <source>
        <tissue evidence="2">The whole plant</tissue>
    </source>
</reference>